<dbReference type="Gene3D" id="1.20.120.550">
    <property type="entry name" value="Membrane associated eicosanoid/glutathione metabolism-like domain"/>
    <property type="match status" value="1"/>
</dbReference>
<dbReference type="InterPro" id="IPR001129">
    <property type="entry name" value="Membr-assoc_MAPEG"/>
</dbReference>
<organism evidence="6 7">
    <name type="scientific">Rhodoferax saidenbachensis</name>
    <dbReference type="NCBI Taxonomy" id="1484693"/>
    <lineage>
        <taxon>Bacteria</taxon>
        <taxon>Pseudomonadati</taxon>
        <taxon>Pseudomonadota</taxon>
        <taxon>Betaproteobacteria</taxon>
        <taxon>Burkholderiales</taxon>
        <taxon>Comamonadaceae</taxon>
        <taxon>Rhodoferax</taxon>
    </lineage>
</organism>
<evidence type="ECO:0000313" key="6">
    <source>
        <dbReference type="EMBL" id="APW44000.1"/>
    </source>
</evidence>
<dbReference type="KEGG" id="rsb:RS694_16640"/>
<dbReference type="AlphaFoldDB" id="A0A1P8KD84"/>
<dbReference type="SUPFAM" id="SSF161084">
    <property type="entry name" value="MAPEG domain-like"/>
    <property type="match status" value="1"/>
</dbReference>
<evidence type="ECO:0008006" key="8">
    <source>
        <dbReference type="Google" id="ProtNLM"/>
    </source>
</evidence>
<keyword evidence="7" id="KW-1185">Reference proteome</keyword>
<sequence length="134" mass="14530">MTAIQALLGFAAWTLALVITVFLYRGLRFLGGTPINHWPRKAKPTDDAPFIGRLEDAHANCLENLPVFAVIVLVAAATGRLDTINALAPWVLYARIGQSAVHLSGVGAIQVLVRATFWAAQLVLMVWMLVKLLG</sequence>
<name>A0A1P8KD84_9BURK</name>
<keyword evidence="2 5" id="KW-0812">Transmembrane</keyword>
<evidence type="ECO:0000256" key="2">
    <source>
        <dbReference type="ARBA" id="ARBA00022692"/>
    </source>
</evidence>
<dbReference type="InterPro" id="IPR023352">
    <property type="entry name" value="MAPEG-like_dom_sf"/>
</dbReference>
<protein>
    <recommendedName>
        <fullName evidence="8">MAPEG family protein</fullName>
    </recommendedName>
</protein>
<keyword evidence="4 5" id="KW-0472">Membrane</keyword>
<dbReference type="Pfam" id="PF01124">
    <property type="entry name" value="MAPEG"/>
    <property type="match status" value="1"/>
</dbReference>
<evidence type="ECO:0000256" key="5">
    <source>
        <dbReference type="SAM" id="Phobius"/>
    </source>
</evidence>
<feature type="transmembrane region" description="Helical" evidence="5">
    <location>
        <begin position="6"/>
        <end position="24"/>
    </location>
</feature>
<evidence type="ECO:0000256" key="3">
    <source>
        <dbReference type="ARBA" id="ARBA00022989"/>
    </source>
</evidence>
<feature type="transmembrane region" description="Helical" evidence="5">
    <location>
        <begin position="111"/>
        <end position="130"/>
    </location>
</feature>
<keyword evidence="3 5" id="KW-1133">Transmembrane helix</keyword>
<dbReference type="GO" id="GO:0016020">
    <property type="term" value="C:membrane"/>
    <property type="evidence" value="ECO:0007669"/>
    <property type="project" value="UniProtKB-SubCell"/>
</dbReference>
<proteinExistence type="predicted"/>
<evidence type="ECO:0000313" key="7">
    <source>
        <dbReference type="Proteomes" id="UP000186110"/>
    </source>
</evidence>
<dbReference type="EMBL" id="CP019239">
    <property type="protein sequence ID" value="APW44000.1"/>
    <property type="molecule type" value="Genomic_DNA"/>
</dbReference>
<evidence type="ECO:0000256" key="4">
    <source>
        <dbReference type="ARBA" id="ARBA00023136"/>
    </source>
</evidence>
<dbReference type="RefSeq" id="WP_029708449.1">
    <property type="nucleotide sequence ID" value="NZ_CP019239.1"/>
</dbReference>
<accession>A0A1P8KD84</accession>
<gene>
    <name evidence="6" type="ORF">RS694_16640</name>
</gene>
<evidence type="ECO:0000256" key="1">
    <source>
        <dbReference type="ARBA" id="ARBA00004370"/>
    </source>
</evidence>
<dbReference type="Proteomes" id="UP000186110">
    <property type="component" value="Chromosome"/>
</dbReference>
<dbReference type="STRING" id="1484693.RS694_16640"/>
<comment type="subcellular location">
    <subcellularLocation>
        <location evidence="1">Membrane</location>
    </subcellularLocation>
</comment>
<reference evidence="6 7" key="1">
    <citation type="submission" date="2017-01" db="EMBL/GenBank/DDBJ databases">
        <authorList>
            <person name="Mah S.A."/>
            <person name="Swanson W.J."/>
            <person name="Moy G.W."/>
            <person name="Vacquier V.D."/>
        </authorList>
    </citation>
    <scope>NUCLEOTIDE SEQUENCE [LARGE SCALE GENOMIC DNA]</scope>
    <source>
        <strain evidence="6 7">DSM 22694</strain>
    </source>
</reference>
<dbReference type="eggNOG" id="ENOG5032Y1Y">
    <property type="taxonomic scope" value="Bacteria"/>
</dbReference>